<dbReference type="CDD" id="cd02233">
    <property type="entry name" value="cupin_HNL-like"/>
    <property type="match status" value="1"/>
</dbReference>
<dbReference type="Gene3D" id="2.60.120.10">
    <property type="entry name" value="Jelly Rolls"/>
    <property type="match status" value="1"/>
</dbReference>
<organism evidence="2 3">
    <name type="scientific">Nakamurella endophytica</name>
    <dbReference type="NCBI Taxonomy" id="1748367"/>
    <lineage>
        <taxon>Bacteria</taxon>
        <taxon>Bacillati</taxon>
        <taxon>Actinomycetota</taxon>
        <taxon>Actinomycetes</taxon>
        <taxon>Nakamurellales</taxon>
        <taxon>Nakamurellaceae</taxon>
        <taxon>Nakamurella</taxon>
    </lineage>
</organism>
<reference evidence="2" key="1">
    <citation type="journal article" date="2014" name="Int. J. Syst. Evol. Microbiol.">
        <title>Complete genome sequence of Corynebacterium casei LMG S-19264T (=DSM 44701T), isolated from a smear-ripened cheese.</title>
        <authorList>
            <consortium name="US DOE Joint Genome Institute (JGI-PGF)"/>
            <person name="Walter F."/>
            <person name="Albersmeier A."/>
            <person name="Kalinowski J."/>
            <person name="Ruckert C."/>
        </authorList>
    </citation>
    <scope>NUCLEOTIDE SEQUENCE</scope>
    <source>
        <strain evidence="2">CGMCC 4.7308</strain>
    </source>
</reference>
<accession>A0A917WDK7</accession>
<evidence type="ECO:0000259" key="1">
    <source>
        <dbReference type="Pfam" id="PF07883"/>
    </source>
</evidence>
<dbReference type="InterPro" id="IPR011051">
    <property type="entry name" value="RmlC_Cupin_sf"/>
</dbReference>
<evidence type="ECO:0000313" key="2">
    <source>
        <dbReference type="EMBL" id="GGL93146.1"/>
    </source>
</evidence>
<proteinExistence type="predicted"/>
<dbReference type="SUPFAM" id="SSF51182">
    <property type="entry name" value="RmlC-like cupins"/>
    <property type="match status" value="1"/>
</dbReference>
<feature type="domain" description="Cupin type-2" evidence="1">
    <location>
        <begin position="39"/>
        <end position="106"/>
    </location>
</feature>
<dbReference type="AlphaFoldDB" id="A0A917WDK7"/>
<reference evidence="2" key="2">
    <citation type="submission" date="2020-09" db="EMBL/GenBank/DDBJ databases">
        <authorList>
            <person name="Sun Q."/>
            <person name="Zhou Y."/>
        </authorList>
    </citation>
    <scope>NUCLEOTIDE SEQUENCE</scope>
    <source>
        <strain evidence="2">CGMCC 4.7308</strain>
    </source>
</reference>
<sequence length="132" mass="14080">MMERLDAVPLPLTADPRFTGAVAGWHHRPDGDPRLHAYVVRFAAGSRTAWHSHAHGQLLVGQSGAGWVGTRDGRVVRLVPGVAVWTDPGEEHWHGADADQAMIHLAVQTAPPGGDSVTWLEPVVLAGTGGHR</sequence>
<dbReference type="InterPro" id="IPR014710">
    <property type="entry name" value="RmlC-like_jellyroll"/>
</dbReference>
<dbReference type="InterPro" id="IPR047263">
    <property type="entry name" value="HNL-like_cupin"/>
</dbReference>
<keyword evidence="3" id="KW-1185">Reference proteome</keyword>
<dbReference type="PANTHER" id="PTHR43698:SF1">
    <property type="entry name" value="BLL4564 PROTEIN"/>
    <property type="match status" value="1"/>
</dbReference>
<gene>
    <name evidence="2" type="ORF">GCM10011594_11210</name>
</gene>
<protein>
    <submittedName>
        <fullName evidence="2">Cupin</fullName>
    </submittedName>
</protein>
<comment type="caution">
    <text evidence="2">The sequence shown here is derived from an EMBL/GenBank/DDBJ whole genome shotgun (WGS) entry which is preliminary data.</text>
</comment>
<dbReference type="InterPro" id="IPR013096">
    <property type="entry name" value="Cupin_2"/>
</dbReference>
<dbReference type="PANTHER" id="PTHR43698">
    <property type="entry name" value="RIBD C-TERMINAL DOMAIN CONTAINING PROTEIN"/>
    <property type="match status" value="1"/>
</dbReference>
<dbReference type="EMBL" id="BMNA01000002">
    <property type="protein sequence ID" value="GGL93146.1"/>
    <property type="molecule type" value="Genomic_DNA"/>
</dbReference>
<dbReference type="Pfam" id="PF07883">
    <property type="entry name" value="Cupin_2"/>
    <property type="match status" value="1"/>
</dbReference>
<name>A0A917WDK7_9ACTN</name>
<dbReference type="Proteomes" id="UP000655208">
    <property type="component" value="Unassembled WGS sequence"/>
</dbReference>
<evidence type="ECO:0000313" key="3">
    <source>
        <dbReference type="Proteomes" id="UP000655208"/>
    </source>
</evidence>